<evidence type="ECO:0000313" key="2">
    <source>
        <dbReference type="EMBL" id="EMR68439.1"/>
    </source>
</evidence>
<protein>
    <submittedName>
        <fullName evidence="2">Uncharacterized protein</fullName>
    </submittedName>
</protein>
<feature type="compositionally biased region" description="Low complexity" evidence="1">
    <location>
        <begin position="283"/>
        <end position="292"/>
    </location>
</feature>
<sequence length="369" mass="40476">MLFIALISVYIMAEFYYDMKYGPEVDLTEVDLQEIYSDETAKTTTATSSSPSSPATVEPGKEEKYDDFNDTDPEKTASTRPLIMYAYSETENARENLRFFLAQGLHGAADFVFILNGETDVGEALIPQKTNIAVVKRPNTCYDLGAHGEVLRNGDLWKRYGRFVLLNASVRGPFVPYWSRACWSDAYLGRVTDEVKLVGMTANCQPQFHIQSMIWATDSIGMELLLYPRQRPDSSASEVNPVALQGCYNERNVAINAEVQSAAMIREAGYEVDAMMAAYHKNSSSSSSPSSSEGEGRSDYAASCGVPEAAGGAAEGDVLFGNTYFGSNVHPYETIFIKANRNIDPLVLDLLTDWHLSGPLGGGSWDVCG</sequence>
<dbReference type="eggNOG" id="ENOG502S214">
    <property type="taxonomic scope" value="Eukaryota"/>
</dbReference>
<dbReference type="Proteomes" id="UP000012174">
    <property type="component" value="Unassembled WGS sequence"/>
</dbReference>
<reference evidence="3" key="1">
    <citation type="journal article" date="2013" name="Genome Announc.">
        <title>Draft genome sequence of the grapevine dieback fungus Eutypa lata UCR-EL1.</title>
        <authorList>
            <person name="Blanco-Ulate B."/>
            <person name="Rolshausen P.E."/>
            <person name="Cantu D."/>
        </authorList>
    </citation>
    <scope>NUCLEOTIDE SEQUENCE [LARGE SCALE GENOMIC DNA]</scope>
    <source>
        <strain evidence="3">UCR-EL1</strain>
    </source>
</reference>
<dbReference type="AlphaFoldDB" id="M7SPR0"/>
<gene>
    <name evidence="2" type="ORF">UCREL1_4552</name>
</gene>
<evidence type="ECO:0000313" key="3">
    <source>
        <dbReference type="Proteomes" id="UP000012174"/>
    </source>
</evidence>
<dbReference type="KEGG" id="ela:UCREL1_4552"/>
<feature type="region of interest" description="Disordered" evidence="1">
    <location>
        <begin position="40"/>
        <end position="76"/>
    </location>
</feature>
<dbReference type="STRING" id="1287681.M7SPR0"/>
<organism evidence="2 3">
    <name type="scientific">Eutypa lata (strain UCR-EL1)</name>
    <name type="common">Grapevine dieback disease fungus</name>
    <name type="synonym">Eutypa armeniacae</name>
    <dbReference type="NCBI Taxonomy" id="1287681"/>
    <lineage>
        <taxon>Eukaryota</taxon>
        <taxon>Fungi</taxon>
        <taxon>Dikarya</taxon>
        <taxon>Ascomycota</taxon>
        <taxon>Pezizomycotina</taxon>
        <taxon>Sordariomycetes</taxon>
        <taxon>Xylariomycetidae</taxon>
        <taxon>Xylariales</taxon>
        <taxon>Diatrypaceae</taxon>
        <taxon>Eutypa</taxon>
    </lineage>
</organism>
<dbReference type="HOGENOM" id="CLU_045076_2_0_1"/>
<accession>M7SPR0</accession>
<name>M7SPR0_EUTLA</name>
<keyword evidence="3" id="KW-1185">Reference proteome</keyword>
<dbReference type="OMA" id="CWSERYL"/>
<proteinExistence type="predicted"/>
<feature type="compositionally biased region" description="Low complexity" evidence="1">
    <location>
        <begin position="43"/>
        <end position="56"/>
    </location>
</feature>
<dbReference type="OrthoDB" id="526941at2759"/>
<feature type="compositionally biased region" description="Basic and acidic residues" evidence="1">
    <location>
        <begin position="59"/>
        <end position="76"/>
    </location>
</feature>
<feature type="region of interest" description="Disordered" evidence="1">
    <location>
        <begin position="281"/>
        <end position="301"/>
    </location>
</feature>
<evidence type="ECO:0000256" key="1">
    <source>
        <dbReference type="SAM" id="MobiDB-lite"/>
    </source>
</evidence>
<dbReference type="EMBL" id="KB706239">
    <property type="protein sequence ID" value="EMR68439.1"/>
    <property type="molecule type" value="Genomic_DNA"/>
</dbReference>